<keyword evidence="8" id="KW-0274">FAD</keyword>
<dbReference type="GO" id="GO:0008115">
    <property type="term" value="F:sarcosine oxidase activity"/>
    <property type="evidence" value="ECO:0007669"/>
    <property type="project" value="InterPro"/>
</dbReference>
<dbReference type="PANTHER" id="PTHR13847">
    <property type="entry name" value="SARCOSINE DEHYDROGENASE-RELATED"/>
    <property type="match status" value="1"/>
</dbReference>
<keyword evidence="5" id="KW-0285">Flavoprotein</keyword>
<keyword evidence="19" id="KW-1185">Reference proteome</keyword>
<dbReference type="NCBIfam" id="TIGR01373">
    <property type="entry name" value="soxB"/>
    <property type="match status" value="1"/>
</dbReference>
<keyword evidence="4" id="KW-0963">Cytoplasm</keyword>
<evidence type="ECO:0000256" key="3">
    <source>
        <dbReference type="ARBA" id="ARBA00004496"/>
    </source>
</evidence>
<evidence type="ECO:0000256" key="6">
    <source>
        <dbReference type="ARBA" id="ARBA00022643"/>
    </source>
</evidence>
<comment type="similarity">
    <text evidence="10">Belongs to the SoxB family.</text>
</comment>
<evidence type="ECO:0000256" key="5">
    <source>
        <dbReference type="ARBA" id="ARBA00022630"/>
    </source>
</evidence>
<evidence type="ECO:0000313" key="19">
    <source>
        <dbReference type="Proteomes" id="UP000284202"/>
    </source>
</evidence>
<dbReference type="SUPFAM" id="SSF54373">
    <property type="entry name" value="FAD-linked reductases, C-terminal domain"/>
    <property type="match status" value="1"/>
</dbReference>
<evidence type="ECO:0000256" key="13">
    <source>
        <dbReference type="ARBA" id="ARBA00044216"/>
    </source>
</evidence>
<keyword evidence="6" id="KW-0288">FMN</keyword>
<dbReference type="GO" id="GO:0000166">
    <property type="term" value="F:nucleotide binding"/>
    <property type="evidence" value="ECO:0007669"/>
    <property type="project" value="UniProtKB-KW"/>
</dbReference>
<dbReference type="PANTHER" id="PTHR13847:SF287">
    <property type="entry name" value="FAD-DEPENDENT OXIDOREDUCTASE DOMAIN-CONTAINING PROTEIN 1"/>
    <property type="match status" value="1"/>
</dbReference>
<dbReference type="Pfam" id="PF01266">
    <property type="entry name" value="DAO"/>
    <property type="match status" value="1"/>
</dbReference>
<reference evidence="19" key="1">
    <citation type="submission" date="2018-09" db="EMBL/GenBank/DDBJ databases">
        <title>Acidovorax cavernicola nov. sp. isolated from Gruta de las Maravillas (Aracena, Spain).</title>
        <authorList>
            <person name="Jurado V."/>
            <person name="Gutierrez-Patricio S."/>
            <person name="Gonzalez-Pimentel J.L."/>
            <person name="Miller A.Z."/>
            <person name="Laiz L."/>
            <person name="Saiz-Jimenez C."/>
        </authorList>
    </citation>
    <scope>NUCLEOTIDE SEQUENCE [LARGE SCALE GENOMIC DNA]</scope>
    <source>
        <strain evidence="19">1011MAR3C25</strain>
    </source>
</reference>
<dbReference type="GO" id="GO:0005737">
    <property type="term" value="C:cytoplasm"/>
    <property type="evidence" value="ECO:0007669"/>
    <property type="project" value="UniProtKB-SubCell"/>
</dbReference>
<comment type="catalytic activity">
    <reaction evidence="15">
        <text>sarcosine + O2 + H2O = formaldehyde + glycine + H2O2</text>
        <dbReference type="Rhea" id="RHEA:13313"/>
        <dbReference type="ChEBI" id="CHEBI:15377"/>
        <dbReference type="ChEBI" id="CHEBI:15379"/>
        <dbReference type="ChEBI" id="CHEBI:16240"/>
        <dbReference type="ChEBI" id="CHEBI:16842"/>
        <dbReference type="ChEBI" id="CHEBI:57305"/>
        <dbReference type="ChEBI" id="CHEBI:57433"/>
    </reaction>
</comment>
<keyword evidence="9" id="KW-0560">Oxidoreductase</keyword>
<comment type="caution">
    <text evidence="18">The sequence shown here is derived from an EMBL/GenBank/DDBJ whole genome shotgun (WGS) entry which is preliminary data.</text>
</comment>
<sequence length="416" mass="44214">MKRYSAFSLFTEGLRGHRGWTPAWRKATPQPGYDAIIVGGGGHGLATAYYLAKNHGVPRVAVLEKGWIGGGNTGRNTTAIRSNYFYPESVALYDLALRLYEGLSQALNYNIMLSQRGMLIAAHTPTQMEICARIANAMQLNGVDGELIGAEEALQRVPLLNRTADARYNCMGGVWQQRAGIARHDAVAWGYARAASALGVDIIENCTVTDLLIESGKITGVETDKGSIRAERVGLAAAGATPGLASMAGIRLPIHTYALQAFVSEPVKPMLDTVLLYLGTGTYVSQSDKGELVFGGGLDRVPTHGQRGNLPAQEAVVSGLLEMFPAFAQLKLLRQWAGVVDVTPDSSPVIGPAGPEGLFLNCGWGTGGFKAIPAGGWLLAHLLATGGHHEISRPFDLDRFARGRLIDEAAGSGIAH</sequence>
<evidence type="ECO:0000313" key="18">
    <source>
        <dbReference type="EMBL" id="RJE82075.1"/>
    </source>
</evidence>
<evidence type="ECO:0000256" key="2">
    <source>
        <dbReference type="ARBA" id="ARBA00001974"/>
    </source>
</evidence>
<evidence type="ECO:0000256" key="14">
    <source>
        <dbReference type="ARBA" id="ARBA00044295"/>
    </source>
</evidence>
<evidence type="ECO:0000256" key="4">
    <source>
        <dbReference type="ARBA" id="ARBA00022490"/>
    </source>
</evidence>
<dbReference type="EMBL" id="QZCG01000020">
    <property type="protein sequence ID" value="RJE82075.1"/>
    <property type="molecule type" value="Genomic_DNA"/>
</dbReference>
<dbReference type="RefSeq" id="WP_119751968.1">
    <property type="nucleotide sequence ID" value="NZ_QZCG01000020.1"/>
</dbReference>
<dbReference type="Gene3D" id="3.30.9.10">
    <property type="entry name" value="D-Amino Acid Oxidase, subunit A, domain 2"/>
    <property type="match status" value="1"/>
</dbReference>
<comment type="cofactor">
    <cofactor evidence="2">
        <name>FAD</name>
        <dbReference type="ChEBI" id="CHEBI:57692"/>
    </cofactor>
</comment>
<proteinExistence type="inferred from homology"/>
<dbReference type="SUPFAM" id="SSF51905">
    <property type="entry name" value="FAD/NAD(P)-binding domain"/>
    <property type="match status" value="1"/>
</dbReference>
<dbReference type="Proteomes" id="UP000284202">
    <property type="component" value="Unassembled WGS sequence"/>
</dbReference>
<dbReference type="PROSITE" id="PS50206">
    <property type="entry name" value="RHODANESE_3"/>
    <property type="match status" value="1"/>
</dbReference>
<dbReference type="InterPro" id="IPR006278">
    <property type="entry name" value="SoxB"/>
</dbReference>
<comment type="subcellular location">
    <subcellularLocation>
        <location evidence="3">Cytoplasm</location>
    </subcellularLocation>
</comment>
<evidence type="ECO:0000256" key="16">
    <source>
        <dbReference type="ARBA" id="ARBA00048917"/>
    </source>
</evidence>
<dbReference type="Gene3D" id="3.50.50.60">
    <property type="entry name" value="FAD/NAD(P)-binding domain"/>
    <property type="match status" value="1"/>
</dbReference>
<feature type="domain" description="Rhodanese" evidence="17">
    <location>
        <begin position="36"/>
        <end position="79"/>
    </location>
</feature>
<keyword evidence="7" id="KW-0547">Nucleotide-binding</keyword>
<evidence type="ECO:0000256" key="11">
    <source>
        <dbReference type="ARBA" id="ARBA00044044"/>
    </source>
</evidence>
<dbReference type="InterPro" id="IPR036188">
    <property type="entry name" value="FAD/NAD-bd_sf"/>
</dbReference>
<evidence type="ECO:0000256" key="7">
    <source>
        <dbReference type="ARBA" id="ARBA00022741"/>
    </source>
</evidence>
<evidence type="ECO:0000256" key="10">
    <source>
        <dbReference type="ARBA" id="ARBA00043973"/>
    </source>
</evidence>
<gene>
    <name evidence="18" type="ORF">D3P04_21695</name>
</gene>
<dbReference type="InterPro" id="IPR006076">
    <property type="entry name" value="FAD-dep_OxRdtase"/>
</dbReference>
<evidence type="ECO:0000259" key="17">
    <source>
        <dbReference type="PROSITE" id="PS50206"/>
    </source>
</evidence>
<evidence type="ECO:0000256" key="12">
    <source>
        <dbReference type="ARBA" id="ARBA00044150"/>
    </source>
</evidence>
<evidence type="ECO:0000256" key="9">
    <source>
        <dbReference type="ARBA" id="ARBA00023002"/>
    </source>
</evidence>
<evidence type="ECO:0000256" key="8">
    <source>
        <dbReference type="ARBA" id="ARBA00022827"/>
    </source>
</evidence>
<dbReference type="GO" id="GO:0046653">
    <property type="term" value="P:tetrahydrofolate metabolic process"/>
    <property type="evidence" value="ECO:0007669"/>
    <property type="project" value="InterPro"/>
</dbReference>
<dbReference type="OrthoDB" id="9815989at2"/>
<dbReference type="AlphaFoldDB" id="A0A418SMB4"/>
<comment type="cofactor">
    <cofactor evidence="1">
        <name>FMN</name>
        <dbReference type="ChEBI" id="CHEBI:58210"/>
    </cofactor>
</comment>
<dbReference type="EC" id="1.5.3.24" evidence="11"/>
<name>A0A418SMB4_9RHOB</name>
<accession>A0A418SMB4</accession>
<organism evidence="18 19">
    <name type="scientific">Paracoccus onubensis</name>
    <dbReference type="NCBI Taxonomy" id="1675788"/>
    <lineage>
        <taxon>Bacteria</taxon>
        <taxon>Pseudomonadati</taxon>
        <taxon>Pseudomonadota</taxon>
        <taxon>Alphaproteobacteria</taxon>
        <taxon>Rhodobacterales</taxon>
        <taxon>Paracoccaceae</taxon>
        <taxon>Paracoccus</taxon>
    </lineage>
</organism>
<dbReference type="InterPro" id="IPR001763">
    <property type="entry name" value="Rhodanese-like_dom"/>
</dbReference>
<comment type="catalytic activity">
    <reaction evidence="16">
        <text>sarcosine + (6S)-5,6,7,8-tetrahydrofolate + O2 = (6R)-5,10-methylene-5,6,7,8-tetrahydrofolate + glycine + H2O2</text>
        <dbReference type="Rhea" id="RHEA:70455"/>
        <dbReference type="ChEBI" id="CHEBI:15379"/>
        <dbReference type="ChEBI" id="CHEBI:15636"/>
        <dbReference type="ChEBI" id="CHEBI:16240"/>
        <dbReference type="ChEBI" id="CHEBI:57305"/>
        <dbReference type="ChEBI" id="CHEBI:57433"/>
        <dbReference type="ChEBI" id="CHEBI:57453"/>
        <dbReference type="EC" id="1.5.3.24"/>
    </reaction>
</comment>
<evidence type="ECO:0000256" key="1">
    <source>
        <dbReference type="ARBA" id="ARBA00001917"/>
    </source>
</evidence>
<evidence type="ECO:0000256" key="15">
    <source>
        <dbReference type="ARBA" id="ARBA00047316"/>
    </source>
</evidence>
<protein>
    <recommendedName>
        <fullName evidence="12">Sarcosine oxidase subunit beta</fullName>
        <ecNumber evidence="11">1.5.3.24</ecNumber>
    </recommendedName>
    <alternativeName>
        <fullName evidence="13">Sarcosine oxidase (5,10-methylenetetrahydrofolate-forming) subunit beta</fullName>
    </alternativeName>
    <alternativeName>
        <fullName evidence="14">Tetrameric sarcosine oxidase subunit beta</fullName>
    </alternativeName>
</protein>